<organism evidence="3">
    <name type="scientific">Sigmofec virus UA08Rod_3978</name>
    <dbReference type="NCBI Taxonomy" id="2929392"/>
    <lineage>
        <taxon>Viruses</taxon>
        <taxon>Monodnaviria</taxon>
        <taxon>Sangervirae</taxon>
        <taxon>Phixviricota</taxon>
        <taxon>Malgrandaviricetes</taxon>
        <taxon>Petitvirales</taxon>
        <taxon>Microviridae</taxon>
    </lineage>
</organism>
<keyword evidence="2" id="KW-1133">Transmembrane helix</keyword>
<protein>
    <submittedName>
        <fullName evidence="3">Uncharacterized protein</fullName>
    </submittedName>
</protein>
<feature type="compositionally biased region" description="Basic and acidic residues" evidence="1">
    <location>
        <begin position="119"/>
        <end position="128"/>
    </location>
</feature>
<proteinExistence type="predicted"/>
<feature type="transmembrane region" description="Helical" evidence="2">
    <location>
        <begin position="61"/>
        <end position="84"/>
    </location>
</feature>
<keyword evidence="2" id="KW-0472">Membrane</keyword>
<evidence type="ECO:0000313" key="3">
    <source>
        <dbReference type="EMBL" id="UPW41344.1"/>
    </source>
</evidence>
<dbReference type="EMBL" id="OM869579">
    <property type="protein sequence ID" value="UPW41344.1"/>
    <property type="molecule type" value="Genomic_DNA"/>
</dbReference>
<evidence type="ECO:0000256" key="1">
    <source>
        <dbReference type="SAM" id="MobiDB-lite"/>
    </source>
</evidence>
<feature type="region of interest" description="Disordered" evidence="1">
    <location>
        <begin position="106"/>
        <end position="128"/>
    </location>
</feature>
<accession>A0A976N156</accession>
<feature type="compositionally biased region" description="Polar residues" evidence="1">
    <location>
        <begin position="106"/>
        <end position="116"/>
    </location>
</feature>
<name>A0A976N156_9VIRU</name>
<evidence type="ECO:0000256" key="2">
    <source>
        <dbReference type="SAM" id="Phobius"/>
    </source>
</evidence>
<reference evidence="3" key="1">
    <citation type="submission" date="2022-02" db="EMBL/GenBank/DDBJ databases">
        <title>Towards deciphering the DNA virus diversity associated with rodent species in the families Cricetidae and Heteromyidae.</title>
        <authorList>
            <person name="Lund M."/>
            <person name="Larsen B.B."/>
            <person name="Gryseels S."/>
            <person name="Kraberger S."/>
            <person name="Rowsey D.M."/>
            <person name="Steger L."/>
            <person name="Yule K.M."/>
            <person name="Upham N.S."/>
            <person name="Worobey M."/>
            <person name="Van Doorslaer K."/>
            <person name="Varsani A."/>
        </authorList>
    </citation>
    <scope>NUCLEOTIDE SEQUENCE</scope>
    <source>
        <strain evidence="3">UA08Rod_3978</strain>
    </source>
</reference>
<keyword evidence="2" id="KW-0812">Transmembrane</keyword>
<sequence>MKTRNYEMPNSKTICHYFKSPTESAFRDSETSYLSFEDEDDCDISEDAYGYSNNPHTAGTILYSISIALAICFCILMLASCSIVDRSSASGSRSVKKTVESTVRWTVPSSTGQTPAEYNEVKKESHYR</sequence>